<dbReference type="Proteomes" id="UP000823990">
    <property type="component" value="Unassembled WGS sequence"/>
</dbReference>
<dbReference type="PANTHER" id="PTHR30404">
    <property type="entry name" value="N-ACETYLMURAMOYL-L-ALANINE AMIDASE"/>
    <property type="match status" value="1"/>
</dbReference>
<dbReference type="PANTHER" id="PTHR30404:SF0">
    <property type="entry name" value="N-ACETYLMURAMOYL-L-ALANINE AMIDASE AMIC"/>
    <property type="match status" value="1"/>
</dbReference>
<dbReference type="Pfam" id="PF01471">
    <property type="entry name" value="PG_binding_1"/>
    <property type="match status" value="2"/>
</dbReference>
<dbReference type="InterPro" id="IPR036366">
    <property type="entry name" value="PGBDSf"/>
</dbReference>
<evidence type="ECO:0000313" key="4">
    <source>
        <dbReference type="Proteomes" id="UP000823990"/>
    </source>
</evidence>
<dbReference type="AlphaFoldDB" id="A0A9D1PYR0"/>
<dbReference type="SUPFAM" id="SSF53187">
    <property type="entry name" value="Zn-dependent exopeptidases"/>
    <property type="match status" value="1"/>
</dbReference>
<dbReference type="SUPFAM" id="SSF47090">
    <property type="entry name" value="PGBD-like"/>
    <property type="match status" value="2"/>
</dbReference>
<keyword evidence="1" id="KW-0378">Hydrolase</keyword>
<reference evidence="3" key="2">
    <citation type="submission" date="2021-04" db="EMBL/GenBank/DDBJ databases">
        <authorList>
            <person name="Gilroy R."/>
        </authorList>
    </citation>
    <scope>NUCLEOTIDE SEQUENCE</scope>
    <source>
        <strain evidence="3">12435</strain>
    </source>
</reference>
<evidence type="ECO:0000259" key="2">
    <source>
        <dbReference type="SMART" id="SM00646"/>
    </source>
</evidence>
<name>A0A9D1PYR0_9FIRM</name>
<dbReference type="GO" id="GO:0008745">
    <property type="term" value="F:N-acetylmuramoyl-L-alanine amidase activity"/>
    <property type="evidence" value="ECO:0007669"/>
    <property type="project" value="InterPro"/>
</dbReference>
<dbReference type="Gene3D" id="3.40.630.40">
    <property type="entry name" value="Zn-dependent exopeptidases"/>
    <property type="match status" value="1"/>
</dbReference>
<dbReference type="InterPro" id="IPR002477">
    <property type="entry name" value="Peptidoglycan-bd-like"/>
</dbReference>
<dbReference type="InterPro" id="IPR002508">
    <property type="entry name" value="MurNAc-LAA_cat"/>
</dbReference>
<feature type="domain" description="MurNAc-LAA" evidence="2">
    <location>
        <begin position="48"/>
        <end position="167"/>
    </location>
</feature>
<comment type="caution">
    <text evidence="3">The sequence shown here is derived from an EMBL/GenBank/DDBJ whole genome shotgun (WGS) entry which is preliminary data.</text>
</comment>
<dbReference type="InterPro" id="IPR036365">
    <property type="entry name" value="PGBD-like_sf"/>
</dbReference>
<dbReference type="CDD" id="cd02696">
    <property type="entry name" value="MurNAc-LAA"/>
    <property type="match status" value="1"/>
</dbReference>
<dbReference type="Gene3D" id="1.10.101.10">
    <property type="entry name" value="PGBD-like superfamily/PGBD"/>
    <property type="match status" value="2"/>
</dbReference>
<dbReference type="InterPro" id="IPR050695">
    <property type="entry name" value="N-acetylmuramoyl_amidase_3"/>
</dbReference>
<evidence type="ECO:0000313" key="3">
    <source>
        <dbReference type="EMBL" id="HIW02064.1"/>
    </source>
</evidence>
<evidence type="ECO:0000256" key="1">
    <source>
        <dbReference type="ARBA" id="ARBA00022801"/>
    </source>
</evidence>
<dbReference type="GO" id="GO:0009253">
    <property type="term" value="P:peptidoglycan catabolic process"/>
    <property type="evidence" value="ECO:0007669"/>
    <property type="project" value="InterPro"/>
</dbReference>
<sequence>MPYLDRSIYENEFNRPAKIYCAIALLRSGLRVYDLHPEVSDVPVQTRVARANRAGVKLLATFAYNAFGSGRTFNAVSGVLTYYSGYSRFPAASRELAEDIYAAIVSRSLQTDGKGVSTLDDVGVLRSVNCPSALIEAGFMTNLREARLMLDPDWRKSIGYAAAIGICDYADISYVDEGNPAAYPAVAPGNRNSYVEIAQYYLTLRGFPVKADGIFGNDTESAVKAFQNMNGPEPDGIIGRQTWTKLVLPSPSAYILRTGSTGSAVSYLQLKLLSKLYPLAADGIFGEETENALKLFQTESGLEPDGIAGPLTFSALGTLMSPRDE</sequence>
<protein>
    <submittedName>
        <fullName evidence="3">Peptidoglycan-binding protein</fullName>
    </submittedName>
</protein>
<dbReference type="SMART" id="SM00646">
    <property type="entry name" value="Ami_3"/>
    <property type="match status" value="1"/>
</dbReference>
<proteinExistence type="predicted"/>
<dbReference type="EMBL" id="DXHS01000030">
    <property type="protein sequence ID" value="HIW02064.1"/>
    <property type="molecule type" value="Genomic_DNA"/>
</dbReference>
<dbReference type="GO" id="GO:0030288">
    <property type="term" value="C:outer membrane-bounded periplasmic space"/>
    <property type="evidence" value="ECO:0007669"/>
    <property type="project" value="TreeGrafter"/>
</dbReference>
<gene>
    <name evidence="3" type="ORF">H9892_01850</name>
</gene>
<organism evidence="3 4">
    <name type="scientific">Candidatus Protoclostridium stercorigallinarum</name>
    <dbReference type="NCBI Taxonomy" id="2838741"/>
    <lineage>
        <taxon>Bacteria</taxon>
        <taxon>Bacillati</taxon>
        <taxon>Bacillota</taxon>
        <taxon>Clostridia</taxon>
        <taxon>Candidatus Protoclostridium</taxon>
    </lineage>
</organism>
<accession>A0A9D1PYR0</accession>
<dbReference type="Pfam" id="PF01520">
    <property type="entry name" value="Amidase_3"/>
    <property type="match status" value="1"/>
</dbReference>
<reference evidence="3" key="1">
    <citation type="journal article" date="2021" name="PeerJ">
        <title>Extensive microbial diversity within the chicken gut microbiome revealed by metagenomics and culture.</title>
        <authorList>
            <person name="Gilroy R."/>
            <person name="Ravi A."/>
            <person name="Getino M."/>
            <person name="Pursley I."/>
            <person name="Horton D.L."/>
            <person name="Alikhan N.F."/>
            <person name="Baker D."/>
            <person name="Gharbi K."/>
            <person name="Hall N."/>
            <person name="Watson M."/>
            <person name="Adriaenssens E.M."/>
            <person name="Foster-Nyarko E."/>
            <person name="Jarju S."/>
            <person name="Secka A."/>
            <person name="Antonio M."/>
            <person name="Oren A."/>
            <person name="Chaudhuri R.R."/>
            <person name="La Ragione R."/>
            <person name="Hildebrand F."/>
            <person name="Pallen M.J."/>
        </authorList>
    </citation>
    <scope>NUCLEOTIDE SEQUENCE</scope>
    <source>
        <strain evidence="3">12435</strain>
    </source>
</reference>